<dbReference type="PANTHER" id="PTHR46596">
    <property type="entry name" value="SORTING NEXIN-4"/>
    <property type="match status" value="1"/>
</dbReference>
<reference evidence="1 2" key="1">
    <citation type="submission" date="2021-06" db="EMBL/GenBank/DDBJ databases">
        <authorList>
            <person name="Palmer J.M."/>
        </authorList>
    </citation>
    <scope>NUCLEOTIDE SEQUENCE [LARGE SCALE GENOMIC DNA]</scope>
    <source>
        <strain evidence="2">if_2019</strain>
        <tissue evidence="1">Muscle</tissue>
    </source>
</reference>
<dbReference type="Gene3D" id="1.20.1270.60">
    <property type="entry name" value="Arfaptin homology (AH) domain/BAR domain"/>
    <property type="match status" value="1"/>
</dbReference>
<organism evidence="1 2">
    <name type="scientific">Ilyodon furcidens</name>
    <name type="common">goldbreast splitfin</name>
    <dbReference type="NCBI Taxonomy" id="33524"/>
    <lineage>
        <taxon>Eukaryota</taxon>
        <taxon>Metazoa</taxon>
        <taxon>Chordata</taxon>
        <taxon>Craniata</taxon>
        <taxon>Vertebrata</taxon>
        <taxon>Euteleostomi</taxon>
        <taxon>Actinopterygii</taxon>
        <taxon>Neopterygii</taxon>
        <taxon>Teleostei</taxon>
        <taxon>Neoteleostei</taxon>
        <taxon>Acanthomorphata</taxon>
        <taxon>Ovalentaria</taxon>
        <taxon>Atherinomorphae</taxon>
        <taxon>Cyprinodontiformes</taxon>
        <taxon>Goodeidae</taxon>
        <taxon>Ilyodon</taxon>
    </lineage>
</organism>
<gene>
    <name evidence="1" type="primary">SNX4_1</name>
    <name evidence="1" type="ORF">ILYODFUR_005387</name>
</gene>
<dbReference type="InterPro" id="IPR034783">
    <property type="entry name" value="SNX4"/>
</dbReference>
<sequence>MGKQNRPLEFVEKTWNDIERFKEQKDKDLREALVSYAIMQISMCKKGIQVWSNAKECFNKIEKLGAQTLPLFCFQCY</sequence>
<comment type="caution">
    <text evidence="1">The sequence shown here is derived from an EMBL/GenBank/DDBJ whole genome shotgun (WGS) entry which is preliminary data.</text>
</comment>
<accession>A0ABV0SUE0</accession>
<evidence type="ECO:0000313" key="2">
    <source>
        <dbReference type="Proteomes" id="UP001482620"/>
    </source>
</evidence>
<proteinExistence type="predicted"/>
<evidence type="ECO:0000313" key="1">
    <source>
        <dbReference type="EMBL" id="MEQ2224229.1"/>
    </source>
</evidence>
<dbReference type="Proteomes" id="UP001482620">
    <property type="component" value="Unassembled WGS sequence"/>
</dbReference>
<keyword evidence="2" id="KW-1185">Reference proteome</keyword>
<dbReference type="InterPro" id="IPR027267">
    <property type="entry name" value="AH/BAR_dom_sf"/>
</dbReference>
<dbReference type="EMBL" id="JAHRIQ010011897">
    <property type="protein sequence ID" value="MEQ2224229.1"/>
    <property type="molecule type" value="Genomic_DNA"/>
</dbReference>
<dbReference type="PANTHER" id="PTHR46596:SF1">
    <property type="entry name" value="SORTING NEXIN-4"/>
    <property type="match status" value="1"/>
</dbReference>
<protein>
    <submittedName>
        <fullName evidence="1">Intercellular trafficking and secretion</fullName>
    </submittedName>
</protein>
<name>A0ABV0SUE0_9TELE</name>